<dbReference type="GO" id="GO:0034039">
    <property type="term" value="F:8-oxo-7,8-dihydroguanine DNA N-glycosylase activity"/>
    <property type="evidence" value="ECO:0007669"/>
    <property type="project" value="TreeGrafter"/>
</dbReference>
<comment type="cofactor">
    <cofactor evidence="14">
        <name>[4Fe-4S] cluster</name>
        <dbReference type="ChEBI" id="CHEBI:49883"/>
    </cofactor>
    <text evidence="14">Binds 1 [4Fe-4S] cluster.</text>
</comment>
<keyword evidence="8 14" id="KW-0227">DNA damage</keyword>
<dbReference type="CDD" id="cd00056">
    <property type="entry name" value="ENDO3c"/>
    <property type="match status" value="1"/>
</dbReference>
<evidence type="ECO:0000256" key="8">
    <source>
        <dbReference type="ARBA" id="ARBA00022763"/>
    </source>
</evidence>
<dbReference type="GO" id="GO:0035485">
    <property type="term" value="F:adenine/guanine mispair binding"/>
    <property type="evidence" value="ECO:0007669"/>
    <property type="project" value="TreeGrafter"/>
</dbReference>
<dbReference type="Pfam" id="PF00633">
    <property type="entry name" value="HHH"/>
    <property type="match status" value="1"/>
</dbReference>
<evidence type="ECO:0000259" key="15">
    <source>
        <dbReference type="SMART" id="SM00478"/>
    </source>
</evidence>
<dbReference type="Proteomes" id="UP000886047">
    <property type="component" value="Unassembled WGS sequence"/>
</dbReference>
<dbReference type="InterPro" id="IPR044298">
    <property type="entry name" value="MIG/MutY"/>
</dbReference>
<dbReference type="SUPFAM" id="SSF55811">
    <property type="entry name" value="Nudix"/>
    <property type="match status" value="1"/>
</dbReference>
<sequence>MADFIQNIYKWYNQNLRNLPWRKTNDPYKIWISEIILQQTRVAQGIKYYLAFIERFPTVNDLASASENDVLKLWQGLGYYSRARNLHAAARQIVQNHNGVFPTDYDEIINLKGIGPYTAAAVASIAFNLPYPALDGNIYRVLARYFGISTPVNTEKGKKEFLETAQELMPESNPGFHNQALMEFGALQCIPKNPDCLRCPIMESCYAAKQNKVNRFPVKNSKPKQRIRYFYYYFLDAGKETWLEKRTGNDIWKNLYQFPLAESRTKLTEKEILVRTPLANSLCPVQVKSISPYHKHILSHQIIYAR</sequence>
<evidence type="ECO:0000256" key="14">
    <source>
        <dbReference type="RuleBase" id="RU365096"/>
    </source>
</evidence>
<dbReference type="GO" id="GO:0006298">
    <property type="term" value="P:mismatch repair"/>
    <property type="evidence" value="ECO:0007669"/>
    <property type="project" value="TreeGrafter"/>
</dbReference>
<dbReference type="InterPro" id="IPR011257">
    <property type="entry name" value="DNA_glycosylase"/>
</dbReference>
<evidence type="ECO:0000256" key="11">
    <source>
        <dbReference type="ARBA" id="ARBA00023014"/>
    </source>
</evidence>
<evidence type="ECO:0000256" key="7">
    <source>
        <dbReference type="ARBA" id="ARBA00022723"/>
    </source>
</evidence>
<comment type="caution">
    <text evidence="16">The sequence shown here is derived from an EMBL/GenBank/DDBJ whole genome shotgun (WGS) entry which is preliminary data.</text>
</comment>
<keyword evidence="11" id="KW-0411">Iron-sulfur</keyword>
<dbReference type="PANTHER" id="PTHR42944:SF1">
    <property type="entry name" value="ADENINE DNA GLYCOSYLASE"/>
    <property type="match status" value="1"/>
</dbReference>
<comment type="function">
    <text evidence="2">Adenine glycosylase active on G-A mispairs. MutY also corrects error-prone DNA synthesis past GO lesions which are due to the oxidatively damaged form of guanine: 7,8-dihydro-8-oxoguanine (8-oxo-dGTP).</text>
</comment>
<evidence type="ECO:0000256" key="6">
    <source>
        <dbReference type="ARBA" id="ARBA00022485"/>
    </source>
</evidence>
<dbReference type="Gene3D" id="1.10.1670.10">
    <property type="entry name" value="Helix-hairpin-Helix base-excision DNA repair enzymes (C-terminal)"/>
    <property type="match status" value="1"/>
</dbReference>
<evidence type="ECO:0000256" key="1">
    <source>
        <dbReference type="ARBA" id="ARBA00000843"/>
    </source>
</evidence>
<keyword evidence="7" id="KW-0479">Metal-binding</keyword>
<dbReference type="InterPro" id="IPR005760">
    <property type="entry name" value="A/G_AdeGlyc_MutY"/>
</dbReference>
<keyword evidence="6" id="KW-0004">4Fe-4S</keyword>
<dbReference type="InterPro" id="IPR000445">
    <property type="entry name" value="HhH_motif"/>
</dbReference>
<organism evidence="16">
    <name type="scientific">Mariniphaga anaerophila</name>
    <dbReference type="NCBI Taxonomy" id="1484053"/>
    <lineage>
        <taxon>Bacteria</taxon>
        <taxon>Pseudomonadati</taxon>
        <taxon>Bacteroidota</taxon>
        <taxon>Bacteroidia</taxon>
        <taxon>Marinilabiliales</taxon>
        <taxon>Prolixibacteraceae</taxon>
        <taxon>Mariniphaga</taxon>
    </lineage>
</organism>
<evidence type="ECO:0000256" key="10">
    <source>
        <dbReference type="ARBA" id="ARBA00023004"/>
    </source>
</evidence>
<feature type="domain" description="HhH-GPD" evidence="15">
    <location>
        <begin position="36"/>
        <end position="187"/>
    </location>
</feature>
<dbReference type="PANTHER" id="PTHR42944">
    <property type="entry name" value="ADENINE DNA GLYCOSYLASE"/>
    <property type="match status" value="1"/>
</dbReference>
<keyword evidence="10 14" id="KW-0408">Iron</keyword>
<feature type="non-terminal residue" evidence="16">
    <location>
        <position position="306"/>
    </location>
</feature>
<dbReference type="GO" id="GO:0046872">
    <property type="term" value="F:metal ion binding"/>
    <property type="evidence" value="ECO:0007669"/>
    <property type="project" value="UniProtKB-UniRule"/>
</dbReference>
<reference evidence="16" key="1">
    <citation type="journal article" date="2020" name="mSystems">
        <title>Genome- and Community-Level Interaction Insights into Carbon Utilization and Element Cycling Functions of Hydrothermarchaeota in Hydrothermal Sediment.</title>
        <authorList>
            <person name="Zhou Z."/>
            <person name="Liu Y."/>
            <person name="Xu W."/>
            <person name="Pan J."/>
            <person name="Luo Z.H."/>
            <person name="Li M."/>
        </authorList>
    </citation>
    <scope>NUCLEOTIDE SEQUENCE [LARGE SCALE GENOMIC DNA]</scope>
    <source>
        <strain evidence="16">SpSt-1217</strain>
    </source>
</reference>
<comment type="catalytic activity">
    <reaction evidence="1 14">
        <text>Hydrolyzes free adenine bases from 7,8-dihydro-8-oxoguanine:adenine mismatched double-stranded DNA, leaving an apurinic site.</text>
        <dbReference type="EC" id="3.2.2.31"/>
    </reaction>
</comment>
<accession>A0A831PPP9</accession>
<dbReference type="InterPro" id="IPR029119">
    <property type="entry name" value="MutY_C"/>
</dbReference>
<dbReference type="InterPro" id="IPR023170">
    <property type="entry name" value="HhH_base_excis_C"/>
</dbReference>
<dbReference type="EMBL" id="DSDK01000238">
    <property type="protein sequence ID" value="HDR50828.1"/>
    <property type="molecule type" value="Genomic_DNA"/>
</dbReference>
<dbReference type="Gene3D" id="1.10.340.30">
    <property type="entry name" value="Hypothetical protein, domain 2"/>
    <property type="match status" value="1"/>
</dbReference>
<dbReference type="GO" id="GO:0032357">
    <property type="term" value="F:oxidized purine DNA binding"/>
    <property type="evidence" value="ECO:0007669"/>
    <property type="project" value="TreeGrafter"/>
</dbReference>
<keyword evidence="13 14" id="KW-0326">Glycosidase</keyword>
<dbReference type="SMART" id="SM00478">
    <property type="entry name" value="ENDO3c"/>
    <property type="match status" value="1"/>
</dbReference>
<evidence type="ECO:0000256" key="5">
    <source>
        <dbReference type="ARBA" id="ARBA00022023"/>
    </source>
</evidence>
<dbReference type="GO" id="GO:0006284">
    <property type="term" value="P:base-excision repair"/>
    <property type="evidence" value="ECO:0007669"/>
    <property type="project" value="UniProtKB-UniRule"/>
</dbReference>
<dbReference type="AlphaFoldDB" id="A0A831PPP9"/>
<comment type="similarity">
    <text evidence="3 14">Belongs to the Nth/MutY family.</text>
</comment>
<evidence type="ECO:0000256" key="3">
    <source>
        <dbReference type="ARBA" id="ARBA00008343"/>
    </source>
</evidence>
<gene>
    <name evidence="16" type="primary">mutY</name>
    <name evidence="16" type="ORF">ENN90_04295</name>
</gene>
<dbReference type="GO" id="GO:0051539">
    <property type="term" value="F:4 iron, 4 sulfur cluster binding"/>
    <property type="evidence" value="ECO:0007669"/>
    <property type="project" value="UniProtKB-UniRule"/>
</dbReference>
<dbReference type="Pfam" id="PF00730">
    <property type="entry name" value="HhH-GPD"/>
    <property type="match status" value="1"/>
</dbReference>
<evidence type="ECO:0000313" key="16">
    <source>
        <dbReference type="EMBL" id="HDR50828.1"/>
    </source>
</evidence>
<evidence type="ECO:0000256" key="12">
    <source>
        <dbReference type="ARBA" id="ARBA00023204"/>
    </source>
</evidence>
<evidence type="ECO:0000256" key="13">
    <source>
        <dbReference type="ARBA" id="ARBA00023295"/>
    </source>
</evidence>
<dbReference type="InterPro" id="IPR003265">
    <property type="entry name" value="HhH-GPD_domain"/>
</dbReference>
<evidence type="ECO:0000256" key="9">
    <source>
        <dbReference type="ARBA" id="ARBA00022801"/>
    </source>
</evidence>
<dbReference type="GO" id="GO:0000701">
    <property type="term" value="F:purine-specific mismatch base pair DNA N-glycosylase activity"/>
    <property type="evidence" value="ECO:0007669"/>
    <property type="project" value="UniProtKB-EC"/>
</dbReference>
<dbReference type="NCBIfam" id="TIGR01084">
    <property type="entry name" value="mutY"/>
    <property type="match status" value="1"/>
</dbReference>
<evidence type="ECO:0000256" key="2">
    <source>
        <dbReference type="ARBA" id="ARBA00002933"/>
    </source>
</evidence>
<keyword evidence="9" id="KW-0378">Hydrolase</keyword>
<dbReference type="FunFam" id="1.10.340.30:FF:000010">
    <property type="entry name" value="Adenine DNA glycosylase"/>
    <property type="match status" value="1"/>
</dbReference>
<dbReference type="EC" id="3.2.2.31" evidence="4 14"/>
<evidence type="ECO:0000256" key="4">
    <source>
        <dbReference type="ARBA" id="ARBA00012045"/>
    </source>
</evidence>
<dbReference type="SUPFAM" id="SSF48150">
    <property type="entry name" value="DNA-glycosylase"/>
    <property type="match status" value="1"/>
</dbReference>
<name>A0A831PPP9_9BACT</name>
<dbReference type="InterPro" id="IPR015797">
    <property type="entry name" value="NUDIX_hydrolase-like_dom_sf"/>
</dbReference>
<proteinExistence type="inferred from homology"/>
<keyword evidence="12" id="KW-0234">DNA repair</keyword>
<protein>
    <recommendedName>
        <fullName evidence="5 14">Adenine DNA glycosylase</fullName>
        <ecNumber evidence="4 14">3.2.2.31</ecNumber>
    </recommendedName>
</protein>
<dbReference type="CDD" id="cd03431">
    <property type="entry name" value="NUDIX_DNA_Glycosylase_C-MutY"/>
    <property type="match status" value="1"/>
</dbReference>